<evidence type="ECO:0000256" key="1">
    <source>
        <dbReference type="ARBA" id="ARBA00010088"/>
    </source>
</evidence>
<dbReference type="InterPro" id="IPR051601">
    <property type="entry name" value="Serine_prot/Carboxylest_S33"/>
</dbReference>
<dbReference type="RefSeq" id="XP_033526979.1">
    <property type="nucleotide sequence ID" value="XM_033671245.1"/>
</dbReference>
<evidence type="ECO:0000259" key="3">
    <source>
        <dbReference type="Pfam" id="PF08386"/>
    </source>
</evidence>
<evidence type="ECO:0000313" key="4">
    <source>
        <dbReference type="EMBL" id="KAF2132592.1"/>
    </source>
</evidence>
<sequence>MKSRTGLEIVAPSAPPRPTERMKGFLTAAFATGVVIWGLEWMSPSLVLPSLGRHSNPVAEPDYTVNSFEWSKITPQKHFDFHPCYDGFECAKLSVPLDYFNGEHPNNTVSIAIAKLPAKVPVDDPRYGGPILLNPGGPGGPGALFALQVAKSLQVVVDSDVDLGVSSSSAKYFDLIGFDPRGIGETEPAAECMPDRPSAWSWTLREASEGILGSSDAALGRLWSMSHAFGTSCKQALDAEDGPDIKRYMTTAFVARDMLEIVEKHAHYVSEKAAQLLTQTHPGRRPRCRGPAPREAKLQYWGFSYGTYLGSTFASMFPDRVGRLVLDGVVSSYDYNNSLGNGSLTDTEKAMSSFYTFCLYSGPEICPLTTPNSTLSDIELRFQAIVKSLYHTPLALNSPQGPEMLTYSDVKSAIFSSIYQPQRTFPYIASLLAAIEAGYGTILDELRFDYRPNHIYSCPINGSLPAKTYTTTPEHAILCADGADQSHMSKSDFAAYLALLEFLSPTSGAIWATLRMHCTSWLIRPSYKFSGEIGSLTDHPILFISNTADPVTPLRSGRFMHAKFPGSALLLQDSAGHCSVAGPNPCTITYVRRYFQTGDLPPEGTFCIPPPSAFSLNSTDPNSPFYDPDLGGARVYGLDEGAETQRLMDVAVGVHRAFAESEAFGFGRMVRGERVRGLMKNVGRGL</sequence>
<dbReference type="PANTHER" id="PTHR43248:SF25">
    <property type="entry name" value="AB HYDROLASE-1 DOMAIN-CONTAINING PROTEIN-RELATED"/>
    <property type="match status" value="1"/>
</dbReference>
<dbReference type="GO" id="GO:0016787">
    <property type="term" value="F:hydrolase activity"/>
    <property type="evidence" value="ECO:0007669"/>
    <property type="project" value="UniProtKB-KW"/>
</dbReference>
<proteinExistence type="inferred from homology"/>
<evidence type="ECO:0000313" key="5">
    <source>
        <dbReference type="Proteomes" id="UP000799771"/>
    </source>
</evidence>
<keyword evidence="5" id="KW-1185">Reference proteome</keyword>
<gene>
    <name evidence="4" type="ORF">P153DRAFT_393564</name>
</gene>
<comment type="similarity">
    <text evidence="1">Belongs to the peptidase S33 family.</text>
</comment>
<dbReference type="SUPFAM" id="SSF53474">
    <property type="entry name" value="alpha/beta-Hydrolases"/>
    <property type="match status" value="1"/>
</dbReference>
<feature type="domain" description="Peptidase S33 tripeptidyl aminopeptidase-like C-terminal" evidence="3">
    <location>
        <begin position="505"/>
        <end position="607"/>
    </location>
</feature>
<dbReference type="Proteomes" id="UP000799771">
    <property type="component" value="Unassembled WGS sequence"/>
</dbReference>
<name>A0A6A6AKV4_9PLEO</name>
<protein>
    <recommendedName>
        <fullName evidence="3">Peptidase S33 tripeptidyl aminopeptidase-like C-terminal domain-containing protein</fullName>
    </recommendedName>
</protein>
<dbReference type="OrthoDB" id="425534at2759"/>
<dbReference type="Gene3D" id="3.40.50.1820">
    <property type="entry name" value="alpha/beta hydrolase"/>
    <property type="match status" value="2"/>
</dbReference>
<organism evidence="4 5">
    <name type="scientific">Dothidotthia symphoricarpi CBS 119687</name>
    <dbReference type="NCBI Taxonomy" id="1392245"/>
    <lineage>
        <taxon>Eukaryota</taxon>
        <taxon>Fungi</taxon>
        <taxon>Dikarya</taxon>
        <taxon>Ascomycota</taxon>
        <taxon>Pezizomycotina</taxon>
        <taxon>Dothideomycetes</taxon>
        <taxon>Pleosporomycetidae</taxon>
        <taxon>Pleosporales</taxon>
        <taxon>Dothidotthiaceae</taxon>
        <taxon>Dothidotthia</taxon>
    </lineage>
</organism>
<dbReference type="PANTHER" id="PTHR43248">
    <property type="entry name" value="2-SUCCINYL-6-HYDROXY-2,4-CYCLOHEXADIENE-1-CARBOXYLATE SYNTHASE"/>
    <property type="match status" value="1"/>
</dbReference>
<accession>A0A6A6AKV4</accession>
<dbReference type="EMBL" id="ML977500">
    <property type="protein sequence ID" value="KAF2132592.1"/>
    <property type="molecule type" value="Genomic_DNA"/>
</dbReference>
<evidence type="ECO:0000256" key="2">
    <source>
        <dbReference type="ARBA" id="ARBA00022801"/>
    </source>
</evidence>
<reference evidence="4" key="1">
    <citation type="journal article" date="2020" name="Stud. Mycol.">
        <title>101 Dothideomycetes genomes: a test case for predicting lifestyles and emergence of pathogens.</title>
        <authorList>
            <person name="Haridas S."/>
            <person name="Albert R."/>
            <person name="Binder M."/>
            <person name="Bloem J."/>
            <person name="Labutti K."/>
            <person name="Salamov A."/>
            <person name="Andreopoulos B."/>
            <person name="Baker S."/>
            <person name="Barry K."/>
            <person name="Bills G."/>
            <person name="Bluhm B."/>
            <person name="Cannon C."/>
            <person name="Castanera R."/>
            <person name="Culley D."/>
            <person name="Daum C."/>
            <person name="Ezra D."/>
            <person name="Gonzalez J."/>
            <person name="Henrissat B."/>
            <person name="Kuo A."/>
            <person name="Liang C."/>
            <person name="Lipzen A."/>
            <person name="Lutzoni F."/>
            <person name="Magnuson J."/>
            <person name="Mondo S."/>
            <person name="Nolan M."/>
            <person name="Ohm R."/>
            <person name="Pangilinan J."/>
            <person name="Park H.-J."/>
            <person name="Ramirez L."/>
            <person name="Alfaro M."/>
            <person name="Sun H."/>
            <person name="Tritt A."/>
            <person name="Yoshinaga Y."/>
            <person name="Zwiers L.-H."/>
            <person name="Turgeon B."/>
            <person name="Goodwin S."/>
            <person name="Spatafora J."/>
            <person name="Crous P."/>
            <person name="Grigoriev I."/>
        </authorList>
    </citation>
    <scope>NUCLEOTIDE SEQUENCE</scope>
    <source>
        <strain evidence="4">CBS 119687</strain>
    </source>
</reference>
<dbReference type="AlphaFoldDB" id="A0A6A6AKV4"/>
<keyword evidence="2" id="KW-0378">Hydrolase</keyword>
<dbReference type="InterPro" id="IPR029058">
    <property type="entry name" value="AB_hydrolase_fold"/>
</dbReference>
<dbReference type="GeneID" id="54411677"/>
<dbReference type="Pfam" id="PF08386">
    <property type="entry name" value="Abhydrolase_4"/>
    <property type="match status" value="1"/>
</dbReference>
<dbReference type="InterPro" id="IPR013595">
    <property type="entry name" value="Pept_S33_TAP-like_C"/>
</dbReference>